<keyword evidence="2" id="KW-1185">Reference proteome</keyword>
<sequence length="87" mass="10252">MFHRNHVMREMSKHRLKQKLLKGFHLGPQKIKTMLGSSVDSLRETSCFMKIQPLKMLCKMITHVGQRQLCHTLLMERTFVSKITSVR</sequence>
<evidence type="ECO:0000313" key="2">
    <source>
        <dbReference type="Proteomes" id="UP000027135"/>
    </source>
</evidence>
<reference evidence="1 2" key="1">
    <citation type="journal article" date="2014" name="Nat. Commun.">
        <title>Molecular traces of alternative social organization in a termite genome.</title>
        <authorList>
            <person name="Terrapon N."/>
            <person name="Li C."/>
            <person name="Robertson H.M."/>
            <person name="Ji L."/>
            <person name="Meng X."/>
            <person name="Booth W."/>
            <person name="Chen Z."/>
            <person name="Childers C.P."/>
            <person name="Glastad K.M."/>
            <person name="Gokhale K."/>
            <person name="Gowin J."/>
            <person name="Gronenberg W."/>
            <person name="Hermansen R.A."/>
            <person name="Hu H."/>
            <person name="Hunt B.G."/>
            <person name="Huylmans A.K."/>
            <person name="Khalil S.M."/>
            <person name="Mitchell R.D."/>
            <person name="Munoz-Torres M.C."/>
            <person name="Mustard J.A."/>
            <person name="Pan H."/>
            <person name="Reese J.T."/>
            <person name="Scharf M.E."/>
            <person name="Sun F."/>
            <person name="Vogel H."/>
            <person name="Xiao J."/>
            <person name="Yang W."/>
            <person name="Yang Z."/>
            <person name="Yang Z."/>
            <person name="Zhou J."/>
            <person name="Zhu J."/>
            <person name="Brent C.S."/>
            <person name="Elsik C.G."/>
            <person name="Goodisman M.A."/>
            <person name="Liberles D.A."/>
            <person name="Roe R.M."/>
            <person name="Vargo E.L."/>
            <person name="Vilcinskas A."/>
            <person name="Wang J."/>
            <person name="Bornberg-Bauer E."/>
            <person name="Korb J."/>
            <person name="Zhang G."/>
            <person name="Liebig J."/>
        </authorList>
    </citation>
    <scope>NUCLEOTIDE SEQUENCE [LARGE SCALE GENOMIC DNA]</scope>
    <source>
        <tissue evidence="1">Whole organism</tissue>
    </source>
</reference>
<protein>
    <submittedName>
        <fullName evidence="1">Uncharacterized protein</fullName>
    </submittedName>
</protein>
<proteinExistence type="predicted"/>
<dbReference type="EMBL" id="KK853098">
    <property type="protein sequence ID" value="KDR11395.1"/>
    <property type="molecule type" value="Genomic_DNA"/>
</dbReference>
<name>A0A067QP54_ZOONE</name>
<evidence type="ECO:0000313" key="1">
    <source>
        <dbReference type="EMBL" id="KDR11395.1"/>
    </source>
</evidence>
<accession>A0A067QP54</accession>
<dbReference type="Proteomes" id="UP000027135">
    <property type="component" value="Unassembled WGS sequence"/>
</dbReference>
<organism evidence="1 2">
    <name type="scientific">Zootermopsis nevadensis</name>
    <name type="common">Dampwood termite</name>
    <dbReference type="NCBI Taxonomy" id="136037"/>
    <lineage>
        <taxon>Eukaryota</taxon>
        <taxon>Metazoa</taxon>
        <taxon>Ecdysozoa</taxon>
        <taxon>Arthropoda</taxon>
        <taxon>Hexapoda</taxon>
        <taxon>Insecta</taxon>
        <taxon>Pterygota</taxon>
        <taxon>Neoptera</taxon>
        <taxon>Polyneoptera</taxon>
        <taxon>Dictyoptera</taxon>
        <taxon>Blattodea</taxon>
        <taxon>Blattoidea</taxon>
        <taxon>Termitoidae</taxon>
        <taxon>Termopsidae</taxon>
        <taxon>Zootermopsis</taxon>
    </lineage>
</organism>
<gene>
    <name evidence="1" type="ORF">L798_14027</name>
</gene>
<dbReference type="InParanoid" id="A0A067QP54"/>
<dbReference type="AlphaFoldDB" id="A0A067QP54"/>